<dbReference type="InterPro" id="IPR001564">
    <property type="entry name" value="Nucleoside_diP_kinase"/>
</dbReference>
<dbReference type="Pfam" id="PF00334">
    <property type="entry name" value="NDK"/>
    <property type="match status" value="1"/>
</dbReference>
<dbReference type="RefSeq" id="XP_013793367.2">
    <property type="nucleotide sequence ID" value="XM_013937913.2"/>
</dbReference>
<dbReference type="InterPro" id="IPR034907">
    <property type="entry name" value="NDK-like_dom"/>
</dbReference>
<dbReference type="Proteomes" id="UP000694941">
    <property type="component" value="Unplaced"/>
</dbReference>
<evidence type="ECO:0000256" key="5">
    <source>
        <dbReference type="ARBA" id="ARBA00022840"/>
    </source>
</evidence>
<keyword evidence="3" id="KW-0547">Nucleotide-binding</keyword>
<evidence type="ECO:0000256" key="1">
    <source>
        <dbReference type="ARBA" id="ARBA00008142"/>
    </source>
</evidence>
<evidence type="ECO:0000259" key="8">
    <source>
        <dbReference type="SMART" id="SM00562"/>
    </source>
</evidence>
<evidence type="ECO:0000256" key="3">
    <source>
        <dbReference type="ARBA" id="ARBA00022741"/>
    </source>
</evidence>
<dbReference type="PRINTS" id="PR01243">
    <property type="entry name" value="NUCDPKINASE"/>
</dbReference>
<reference evidence="10" key="1">
    <citation type="submission" date="2025-08" db="UniProtKB">
        <authorList>
            <consortium name="RefSeq"/>
        </authorList>
    </citation>
    <scope>IDENTIFICATION</scope>
    <source>
        <tissue evidence="10">Muscle</tissue>
    </source>
</reference>
<feature type="binding site" evidence="6">
    <location>
        <position position="92"/>
    </location>
    <ligand>
        <name>ATP</name>
        <dbReference type="ChEBI" id="CHEBI:30616"/>
    </ligand>
</feature>
<feature type="binding site" evidence="6">
    <location>
        <position position="140"/>
    </location>
    <ligand>
        <name>ATP</name>
        <dbReference type="ChEBI" id="CHEBI:30616"/>
    </ligand>
</feature>
<feature type="binding site" evidence="6">
    <location>
        <position position="126"/>
    </location>
    <ligand>
        <name>ATP</name>
        <dbReference type="ChEBI" id="CHEBI:30616"/>
    </ligand>
</feature>
<feature type="domain" description="Nucleoside diphosphate kinase-like" evidence="8">
    <location>
        <begin position="35"/>
        <end position="176"/>
    </location>
</feature>
<feature type="active site" description="Pros-phosphohistidine intermediate" evidence="6">
    <location>
        <position position="153"/>
    </location>
</feature>
<dbReference type="PROSITE" id="PS51374">
    <property type="entry name" value="NDPK_LIKE"/>
    <property type="match status" value="1"/>
</dbReference>
<dbReference type="Gene3D" id="3.30.70.141">
    <property type="entry name" value="Nucleoside diphosphate kinase-like domain"/>
    <property type="match status" value="1"/>
</dbReference>
<evidence type="ECO:0000313" key="10">
    <source>
        <dbReference type="RefSeq" id="XP_013793367.2"/>
    </source>
</evidence>
<proteinExistence type="inferred from homology"/>
<comment type="similarity">
    <text evidence="1 6 7">Belongs to the NDK family.</text>
</comment>
<dbReference type="InterPro" id="IPR036850">
    <property type="entry name" value="NDK-like_dom_sf"/>
</dbReference>
<evidence type="ECO:0000256" key="4">
    <source>
        <dbReference type="ARBA" id="ARBA00022777"/>
    </source>
</evidence>
<keyword evidence="4" id="KW-0418">Kinase</keyword>
<evidence type="ECO:0000256" key="2">
    <source>
        <dbReference type="ARBA" id="ARBA00022679"/>
    </source>
</evidence>
<feature type="binding site" evidence="6">
    <location>
        <position position="150"/>
    </location>
    <ligand>
        <name>ATP</name>
        <dbReference type="ChEBI" id="CHEBI:30616"/>
    </ligand>
</feature>
<dbReference type="SUPFAM" id="SSF54919">
    <property type="entry name" value="Nucleoside diphosphate kinase, NDK"/>
    <property type="match status" value="1"/>
</dbReference>
<gene>
    <name evidence="10" type="primary">LOC106477330</name>
</gene>
<keyword evidence="5" id="KW-0067">ATP-binding</keyword>
<feature type="binding site" evidence="6">
    <location>
        <position position="120"/>
    </location>
    <ligand>
        <name>ATP</name>
        <dbReference type="ChEBI" id="CHEBI:30616"/>
    </ligand>
</feature>
<evidence type="ECO:0000256" key="6">
    <source>
        <dbReference type="PROSITE-ProRule" id="PRU00706"/>
    </source>
</evidence>
<evidence type="ECO:0000256" key="7">
    <source>
        <dbReference type="RuleBase" id="RU004011"/>
    </source>
</evidence>
<keyword evidence="9" id="KW-1185">Reference proteome</keyword>
<organism evidence="9 10">
    <name type="scientific">Limulus polyphemus</name>
    <name type="common">Atlantic horseshoe crab</name>
    <dbReference type="NCBI Taxonomy" id="6850"/>
    <lineage>
        <taxon>Eukaryota</taxon>
        <taxon>Metazoa</taxon>
        <taxon>Ecdysozoa</taxon>
        <taxon>Arthropoda</taxon>
        <taxon>Chelicerata</taxon>
        <taxon>Merostomata</taxon>
        <taxon>Xiphosura</taxon>
        <taxon>Limulidae</taxon>
        <taxon>Limulus</taxon>
    </lineage>
</organism>
<accession>A0ABM1C364</accession>
<evidence type="ECO:0000313" key="9">
    <source>
        <dbReference type="Proteomes" id="UP000694941"/>
    </source>
</evidence>
<name>A0ABM1C364_LIMPO</name>
<feature type="binding site" evidence="6">
    <location>
        <position position="43"/>
    </location>
    <ligand>
        <name>ATP</name>
        <dbReference type="ChEBI" id="CHEBI:30616"/>
    </ligand>
</feature>
<sequence>MWRKFYKWTPIYSPINTYRKLFCCHICKSDSMNPLELTLAILKPSVCKIPQDVLVIRQLILDNNFYFVKSKCMTLNTKEAEFFYREHREKFFYKRLVSFMCSGAIAVHILGRENAIQHWRHLLGPTKVFKAQYEAPYSIRARFGISDTRNAAHGSDSSQTAEKEIRFFFPHFDIKKWYCEEEPFFHGHLVKFDRKNWVHLPYTSEKKKNVNSI</sequence>
<dbReference type="GeneID" id="106477330"/>
<protein>
    <submittedName>
        <fullName evidence="10">Nucleoside diphosphate kinase 6-like</fullName>
    </submittedName>
</protein>
<dbReference type="SMART" id="SM00562">
    <property type="entry name" value="NDK"/>
    <property type="match status" value="1"/>
</dbReference>
<dbReference type="PANTHER" id="PTHR46161:SF3">
    <property type="entry name" value="NUCLEOSIDE DIPHOSPHATE KINASE DDB_G0292928-RELATED"/>
    <property type="match status" value="1"/>
</dbReference>
<keyword evidence="2" id="KW-0808">Transferase</keyword>
<dbReference type="PANTHER" id="PTHR46161">
    <property type="entry name" value="NUCLEOSIDE DIPHOSPHATE KINASE"/>
    <property type="match status" value="1"/>
</dbReference>